<protein>
    <submittedName>
        <fullName evidence="2">Uncharacterized protein</fullName>
    </submittedName>
</protein>
<reference evidence="2 3" key="1">
    <citation type="journal article" date="2013" name="Genome Announc.">
        <title>Draft Genome Sequence of Streptomyces viridochromogenes Strain Tu57, Producer of Avilamycin.</title>
        <authorList>
            <person name="Gruning B.A."/>
            <person name="Erxleben A."/>
            <person name="Hahnlein A."/>
            <person name="Gunther S."/>
        </authorList>
    </citation>
    <scope>NUCLEOTIDE SEQUENCE [LARGE SCALE GENOMIC DNA]</scope>
    <source>
        <strain evidence="2 3">Tue57</strain>
    </source>
</reference>
<evidence type="ECO:0000256" key="1">
    <source>
        <dbReference type="SAM" id="MobiDB-lite"/>
    </source>
</evidence>
<feature type="compositionally biased region" description="Pro residues" evidence="1">
    <location>
        <begin position="41"/>
        <end position="56"/>
    </location>
</feature>
<name>L8P3C5_STRVR</name>
<comment type="caution">
    <text evidence="2">The sequence shown here is derived from an EMBL/GenBank/DDBJ whole genome shotgun (WGS) entry which is preliminary data.</text>
</comment>
<evidence type="ECO:0000313" key="2">
    <source>
        <dbReference type="EMBL" id="ELS50995.1"/>
    </source>
</evidence>
<sequence>MARAEELALKARARAAGLLTAREQEVLRQSVVAFGGHGVRPPAPPRLTPGKDYPPP</sequence>
<dbReference type="Proteomes" id="UP000011205">
    <property type="component" value="Unassembled WGS sequence"/>
</dbReference>
<dbReference type="AlphaFoldDB" id="L8P3C5"/>
<proteinExistence type="predicted"/>
<evidence type="ECO:0000313" key="3">
    <source>
        <dbReference type="Proteomes" id="UP000011205"/>
    </source>
</evidence>
<organism evidence="2 3">
    <name type="scientific">Streptomyces viridochromogenes Tue57</name>
    <dbReference type="NCBI Taxonomy" id="1160705"/>
    <lineage>
        <taxon>Bacteria</taxon>
        <taxon>Bacillati</taxon>
        <taxon>Actinomycetota</taxon>
        <taxon>Actinomycetes</taxon>
        <taxon>Kitasatosporales</taxon>
        <taxon>Streptomycetaceae</taxon>
        <taxon>Streptomyces</taxon>
    </lineage>
</organism>
<gene>
    <name evidence="2" type="ORF">STVIR_8065</name>
</gene>
<accession>L8P3C5</accession>
<feature type="region of interest" description="Disordered" evidence="1">
    <location>
        <begin position="37"/>
        <end position="56"/>
    </location>
</feature>
<dbReference type="EMBL" id="AMLP01000255">
    <property type="protein sequence ID" value="ELS50995.1"/>
    <property type="molecule type" value="Genomic_DNA"/>
</dbReference>